<accession>A0A6A6LSU4</accession>
<organism evidence="1 2">
    <name type="scientific">Hevea brasiliensis</name>
    <name type="common">Para rubber tree</name>
    <name type="synonym">Siphonia brasiliensis</name>
    <dbReference type="NCBI Taxonomy" id="3981"/>
    <lineage>
        <taxon>Eukaryota</taxon>
        <taxon>Viridiplantae</taxon>
        <taxon>Streptophyta</taxon>
        <taxon>Embryophyta</taxon>
        <taxon>Tracheophyta</taxon>
        <taxon>Spermatophyta</taxon>
        <taxon>Magnoliopsida</taxon>
        <taxon>eudicotyledons</taxon>
        <taxon>Gunneridae</taxon>
        <taxon>Pentapetalae</taxon>
        <taxon>rosids</taxon>
        <taxon>fabids</taxon>
        <taxon>Malpighiales</taxon>
        <taxon>Euphorbiaceae</taxon>
        <taxon>Crotonoideae</taxon>
        <taxon>Micrandreae</taxon>
        <taxon>Hevea</taxon>
    </lineage>
</organism>
<evidence type="ECO:0000313" key="1">
    <source>
        <dbReference type="EMBL" id="KAF2303557.1"/>
    </source>
</evidence>
<dbReference type="AlphaFoldDB" id="A0A6A6LSU4"/>
<protein>
    <submittedName>
        <fullName evidence="1">Uncharacterized protein</fullName>
    </submittedName>
</protein>
<dbReference type="PANTHER" id="PTHR34059:SF6">
    <property type="entry name" value="DUF4408 DOMAIN-CONTAINING PROTEIN"/>
    <property type="match status" value="1"/>
</dbReference>
<comment type="caution">
    <text evidence="1">The sequence shown here is derived from an EMBL/GenBank/DDBJ whole genome shotgun (WGS) entry which is preliminary data.</text>
</comment>
<sequence>MEKPCIARPGLRRRAFEGGFESFHSQSIFTKFWELVHLLFIGVAVSYGLFSRRNVEVDFETHSNNYDDAQSSFVSRIFHVSPIFEDGYENPCGFDEKNLYQSWNSQFYRGESTVTVTNGSSVIGGESKTGSINFENETEVSHEQDQDSVVQTWNSQYFQGESVIVLSQPNYAIGEWEKPGQVLVTNR</sequence>
<keyword evidence="2" id="KW-1185">Reference proteome</keyword>
<evidence type="ECO:0000313" key="2">
    <source>
        <dbReference type="Proteomes" id="UP000467840"/>
    </source>
</evidence>
<dbReference type="Proteomes" id="UP000467840">
    <property type="component" value="Chromosome 16"/>
</dbReference>
<dbReference type="EMBL" id="JAAGAX010000009">
    <property type="protein sequence ID" value="KAF2303557.1"/>
    <property type="molecule type" value="Genomic_DNA"/>
</dbReference>
<dbReference type="PANTHER" id="PTHR34059">
    <property type="entry name" value="EXPRESSED PROTEIN"/>
    <property type="match status" value="1"/>
</dbReference>
<proteinExistence type="predicted"/>
<reference evidence="1 2" key="1">
    <citation type="journal article" date="2020" name="Mol. Plant">
        <title>The Chromosome-Based Rubber Tree Genome Provides New Insights into Spurge Genome Evolution and Rubber Biosynthesis.</title>
        <authorList>
            <person name="Liu J."/>
            <person name="Shi C."/>
            <person name="Shi C.C."/>
            <person name="Li W."/>
            <person name="Zhang Q.J."/>
            <person name="Zhang Y."/>
            <person name="Li K."/>
            <person name="Lu H.F."/>
            <person name="Shi C."/>
            <person name="Zhu S.T."/>
            <person name="Xiao Z.Y."/>
            <person name="Nan H."/>
            <person name="Yue Y."/>
            <person name="Zhu X.G."/>
            <person name="Wu Y."/>
            <person name="Hong X.N."/>
            <person name="Fan G.Y."/>
            <person name="Tong Y."/>
            <person name="Zhang D."/>
            <person name="Mao C.L."/>
            <person name="Liu Y.L."/>
            <person name="Hao S.J."/>
            <person name="Liu W.Q."/>
            <person name="Lv M.Q."/>
            <person name="Zhang H.B."/>
            <person name="Liu Y."/>
            <person name="Hu-Tang G.R."/>
            <person name="Wang J.P."/>
            <person name="Wang J.H."/>
            <person name="Sun Y.H."/>
            <person name="Ni S.B."/>
            <person name="Chen W.B."/>
            <person name="Zhang X.C."/>
            <person name="Jiao Y.N."/>
            <person name="Eichler E.E."/>
            <person name="Li G.H."/>
            <person name="Liu X."/>
            <person name="Gao L.Z."/>
        </authorList>
    </citation>
    <scope>NUCLEOTIDE SEQUENCE [LARGE SCALE GENOMIC DNA]</scope>
    <source>
        <strain evidence="2">cv. GT1</strain>
        <tissue evidence="1">Leaf</tissue>
    </source>
</reference>
<name>A0A6A6LSU4_HEVBR</name>
<gene>
    <name evidence="1" type="ORF">GH714_019145</name>
</gene>